<dbReference type="PANTHER" id="PTHR42852:SF17">
    <property type="entry name" value="THIOREDOXIN-LIKE PROTEIN HI_1115"/>
    <property type="match status" value="1"/>
</dbReference>
<gene>
    <name evidence="3" type="ORF">GCM10007916_14890</name>
</gene>
<keyword evidence="1" id="KW-0472">Membrane</keyword>
<accession>A0ABQ6DZD5</accession>
<dbReference type="RefSeq" id="WP_284203550.1">
    <property type="nucleotide sequence ID" value="NZ_BSPQ01000004.1"/>
</dbReference>
<feature type="transmembrane region" description="Helical" evidence="1">
    <location>
        <begin position="21"/>
        <end position="38"/>
    </location>
</feature>
<keyword evidence="1" id="KW-1133">Transmembrane helix</keyword>
<name>A0ABQ6DZD5_9GAMM</name>
<keyword evidence="4" id="KW-1185">Reference proteome</keyword>
<dbReference type="Proteomes" id="UP001157353">
    <property type="component" value="Unassembled WGS sequence"/>
</dbReference>
<protein>
    <submittedName>
        <fullName evidence="3">Protein disulfide oxidoreductase</fullName>
    </submittedName>
</protein>
<dbReference type="InterPro" id="IPR036249">
    <property type="entry name" value="Thioredoxin-like_sf"/>
</dbReference>
<comment type="caution">
    <text evidence="3">The sequence shown here is derived from an EMBL/GenBank/DDBJ whole genome shotgun (WGS) entry which is preliminary data.</text>
</comment>
<dbReference type="CDD" id="cd03011">
    <property type="entry name" value="TlpA_like_ScsD_MtbDsbE"/>
    <property type="match status" value="1"/>
</dbReference>
<dbReference type="Gene3D" id="3.40.30.10">
    <property type="entry name" value="Glutaredoxin"/>
    <property type="match status" value="1"/>
</dbReference>
<reference evidence="4" key="1">
    <citation type="journal article" date="2019" name="Int. J. Syst. Evol. Microbiol.">
        <title>The Global Catalogue of Microorganisms (GCM) 10K type strain sequencing project: providing services to taxonomists for standard genome sequencing and annotation.</title>
        <authorList>
            <consortium name="The Broad Institute Genomics Platform"/>
            <consortium name="The Broad Institute Genome Sequencing Center for Infectious Disease"/>
            <person name="Wu L."/>
            <person name="Ma J."/>
        </authorList>
    </citation>
    <scope>NUCLEOTIDE SEQUENCE [LARGE SCALE GENOMIC DNA]</scope>
    <source>
        <strain evidence="4">NBRC 103166</strain>
    </source>
</reference>
<dbReference type="InterPro" id="IPR000866">
    <property type="entry name" value="AhpC/TSA"/>
</dbReference>
<dbReference type="SUPFAM" id="SSF52833">
    <property type="entry name" value="Thioredoxin-like"/>
    <property type="match status" value="1"/>
</dbReference>
<organism evidence="3 4">
    <name type="scientific">Psychromonas marina</name>
    <dbReference type="NCBI Taxonomy" id="88364"/>
    <lineage>
        <taxon>Bacteria</taxon>
        <taxon>Pseudomonadati</taxon>
        <taxon>Pseudomonadota</taxon>
        <taxon>Gammaproteobacteria</taxon>
        <taxon>Alteromonadales</taxon>
        <taxon>Psychromonadaceae</taxon>
        <taxon>Psychromonas</taxon>
    </lineage>
</organism>
<dbReference type="PROSITE" id="PS51352">
    <property type="entry name" value="THIOREDOXIN_2"/>
    <property type="match status" value="1"/>
</dbReference>
<dbReference type="InterPro" id="IPR013766">
    <property type="entry name" value="Thioredoxin_domain"/>
</dbReference>
<feature type="domain" description="Thioredoxin" evidence="2">
    <location>
        <begin position="42"/>
        <end position="174"/>
    </location>
</feature>
<dbReference type="InterPro" id="IPR050553">
    <property type="entry name" value="Thioredoxin_ResA/DsbE_sf"/>
</dbReference>
<dbReference type="PANTHER" id="PTHR42852">
    <property type="entry name" value="THIOL:DISULFIDE INTERCHANGE PROTEIN DSBE"/>
    <property type="match status" value="1"/>
</dbReference>
<keyword evidence="1" id="KW-0812">Transmembrane</keyword>
<dbReference type="Pfam" id="PF00578">
    <property type="entry name" value="AhpC-TSA"/>
    <property type="match status" value="1"/>
</dbReference>
<evidence type="ECO:0000313" key="4">
    <source>
        <dbReference type="Proteomes" id="UP001157353"/>
    </source>
</evidence>
<proteinExistence type="predicted"/>
<dbReference type="EMBL" id="BSPQ01000004">
    <property type="protein sequence ID" value="GLS90422.1"/>
    <property type="molecule type" value="Genomic_DNA"/>
</dbReference>
<evidence type="ECO:0000313" key="3">
    <source>
        <dbReference type="EMBL" id="GLS90422.1"/>
    </source>
</evidence>
<evidence type="ECO:0000256" key="1">
    <source>
        <dbReference type="SAM" id="Phobius"/>
    </source>
</evidence>
<sequence>MSNKKQSIKQRKGWLGWLKELLIFSLIAIVISVAIDLWRGQSIVSGTAPTLNAQSLLGEQVDLIKMSNEEPVLVYFWATWCGVCTTVSPSVDFIADHYQVVTVALSSGEPKRIKQYLNAKEYDFNVVNDPRGEISRQWGVSVTPTIFIIDKGKISSVTTGFTSPIGMWLRLFFS</sequence>
<evidence type="ECO:0000259" key="2">
    <source>
        <dbReference type="PROSITE" id="PS51352"/>
    </source>
</evidence>